<dbReference type="AlphaFoldDB" id="A0A375AEQ4"/>
<dbReference type="KEGG" id="daq:DAQ1742_03562"/>
<proteinExistence type="predicted"/>
<dbReference type="EMBL" id="LT615367">
    <property type="protein sequence ID" value="SLM64361.1"/>
    <property type="molecule type" value="Genomic_DNA"/>
</dbReference>
<gene>
    <name evidence="2" type="ORF">DAQ1742_03562</name>
</gene>
<accession>A0A375AEQ4</accession>
<dbReference type="Proteomes" id="UP000294820">
    <property type="component" value="Chromosome 1"/>
</dbReference>
<keyword evidence="1" id="KW-0812">Transmembrane</keyword>
<name>A0A375AEQ4_9GAMM</name>
<feature type="transmembrane region" description="Helical" evidence="1">
    <location>
        <begin position="6"/>
        <end position="25"/>
    </location>
</feature>
<keyword evidence="1" id="KW-0472">Membrane</keyword>
<evidence type="ECO:0000256" key="1">
    <source>
        <dbReference type="SAM" id="Phobius"/>
    </source>
</evidence>
<keyword evidence="1" id="KW-1133">Transmembrane helix</keyword>
<evidence type="ECO:0000313" key="2">
    <source>
        <dbReference type="EMBL" id="SLM64361.1"/>
    </source>
</evidence>
<sequence>MSAIPVILQVAEMLVLFTVMLTGFIRKLRSIWLMPGCYQRFA</sequence>
<reference evidence="2 3" key="1">
    <citation type="submission" date="2016-09" db="EMBL/GenBank/DDBJ databases">
        <authorList>
            <person name="Reverchon S."/>
            <person name="Nasser W."/>
            <person name="Leonard S."/>
            <person name="Brochier C."/>
            <person name="Duprey A."/>
        </authorList>
    </citation>
    <scope>NUCLEOTIDE SEQUENCE [LARGE SCALE GENOMIC DNA]</scope>
    <source>
        <strain evidence="2 3">174/2</strain>
    </source>
</reference>
<keyword evidence="3" id="KW-1185">Reference proteome</keyword>
<protein>
    <submittedName>
        <fullName evidence="2">Uncharacterized protein</fullName>
    </submittedName>
</protein>
<organism evidence="2 3">
    <name type="scientific">Dickeya aquatica</name>
    <dbReference type="NCBI Taxonomy" id="1401087"/>
    <lineage>
        <taxon>Bacteria</taxon>
        <taxon>Pseudomonadati</taxon>
        <taxon>Pseudomonadota</taxon>
        <taxon>Gammaproteobacteria</taxon>
        <taxon>Enterobacterales</taxon>
        <taxon>Pectobacteriaceae</taxon>
        <taxon>Dickeya</taxon>
    </lineage>
</organism>
<evidence type="ECO:0000313" key="3">
    <source>
        <dbReference type="Proteomes" id="UP000294820"/>
    </source>
</evidence>